<keyword evidence="5" id="KW-0676">Redox-active center</keyword>
<dbReference type="PROSITE" id="PS51352">
    <property type="entry name" value="THIOREDOXIN_2"/>
    <property type="match status" value="1"/>
</dbReference>
<dbReference type="EMBL" id="JAUQUB010000001">
    <property type="protein sequence ID" value="MDO7881797.1"/>
    <property type="molecule type" value="Genomic_DNA"/>
</dbReference>
<keyword evidence="4" id="KW-1015">Disulfide bond</keyword>
<evidence type="ECO:0000256" key="3">
    <source>
        <dbReference type="ARBA" id="ARBA00022982"/>
    </source>
</evidence>
<comment type="caution">
    <text evidence="8">The sequence shown here is derived from an EMBL/GenBank/DDBJ whole genome shotgun (WGS) entry which is preliminary data.</text>
</comment>
<evidence type="ECO:0000313" key="9">
    <source>
        <dbReference type="Proteomes" id="UP001241072"/>
    </source>
</evidence>
<evidence type="ECO:0000256" key="6">
    <source>
        <dbReference type="PIRNR" id="PIRNR000077"/>
    </source>
</evidence>
<dbReference type="Proteomes" id="UP001241072">
    <property type="component" value="Unassembled WGS sequence"/>
</dbReference>
<evidence type="ECO:0000259" key="7">
    <source>
        <dbReference type="PROSITE" id="PS51352"/>
    </source>
</evidence>
<dbReference type="PIRSF" id="PIRSF000077">
    <property type="entry name" value="Thioredoxin"/>
    <property type="match status" value="1"/>
</dbReference>
<dbReference type="PANTHER" id="PTHR45663">
    <property type="entry name" value="GEO12009P1"/>
    <property type="match status" value="1"/>
</dbReference>
<reference evidence="8 9" key="1">
    <citation type="submission" date="2023-07" db="EMBL/GenBank/DDBJ databases">
        <title>Protaetiibacter sp. nov WY-16 isolated from soil.</title>
        <authorList>
            <person name="Liu B."/>
            <person name="Wan Y."/>
        </authorList>
    </citation>
    <scope>NUCLEOTIDE SEQUENCE [LARGE SCALE GENOMIC DNA]</scope>
    <source>
        <strain evidence="8 9">WY-16</strain>
    </source>
</reference>
<keyword evidence="2" id="KW-0813">Transport</keyword>
<evidence type="ECO:0000256" key="1">
    <source>
        <dbReference type="ARBA" id="ARBA00008987"/>
    </source>
</evidence>
<feature type="domain" description="Thioredoxin" evidence="7">
    <location>
        <begin position="1"/>
        <end position="106"/>
    </location>
</feature>
<dbReference type="RefSeq" id="WP_305002196.1">
    <property type="nucleotide sequence ID" value="NZ_JAUQUB010000001.1"/>
</dbReference>
<protein>
    <recommendedName>
        <fullName evidence="6">Thioredoxin</fullName>
    </recommendedName>
</protein>
<organism evidence="8 9">
    <name type="scientific">Antiquaquibacter soli</name>
    <dbReference type="NCBI Taxonomy" id="3064523"/>
    <lineage>
        <taxon>Bacteria</taxon>
        <taxon>Bacillati</taxon>
        <taxon>Actinomycetota</taxon>
        <taxon>Actinomycetes</taxon>
        <taxon>Micrococcales</taxon>
        <taxon>Microbacteriaceae</taxon>
        <taxon>Antiquaquibacter</taxon>
    </lineage>
</organism>
<gene>
    <name evidence="8" type="ORF">Q5716_06100</name>
</gene>
<dbReference type="InterPro" id="IPR005746">
    <property type="entry name" value="Thioredoxin"/>
</dbReference>
<comment type="similarity">
    <text evidence="1 6">Belongs to the thioredoxin family.</text>
</comment>
<dbReference type="SUPFAM" id="SSF52833">
    <property type="entry name" value="Thioredoxin-like"/>
    <property type="match status" value="1"/>
</dbReference>
<dbReference type="PROSITE" id="PS00194">
    <property type="entry name" value="THIOREDOXIN_1"/>
    <property type="match status" value="1"/>
</dbReference>
<dbReference type="PANTHER" id="PTHR45663:SF11">
    <property type="entry name" value="GEO12009P1"/>
    <property type="match status" value="1"/>
</dbReference>
<dbReference type="Pfam" id="PF00085">
    <property type="entry name" value="Thioredoxin"/>
    <property type="match status" value="1"/>
</dbReference>
<dbReference type="Gene3D" id="3.40.30.10">
    <property type="entry name" value="Glutaredoxin"/>
    <property type="match status" value="1"/>
</dbReference>
<evidence type="ECO:0000256" key="5">
    <source>
        <dbReference type="ARBA" id="ARBA00023284"/>
    </source>
</evidence>
<dbReference type="PRINTS" id="PR00421">
    <property type="entry name" value="THIOREDOXIN"/>
</dbReference>
<keyword evidence="9" id="KW-1185">Reference proteome</keyword>
<evidence type="ECO:0000256" key="4">
    <source>
        <dbReference type="ARBA" id="ARBA00023157"/>
    </source>
</evidence>
<dbReference type="InterPro" id="IPR013766">
    <property type="entry name" value="Thioredoxin_domain"/>
</dbReference>
<dbReference type="InterPro" id="IPR036249">
    <property type="entry name" value="Thioredoxin-like_sf"/>
</dbReference>
<dbReference type="CDD" id="cd02947">
    <property type="entry name" value="TRX_family"/>
    <property type="match status" value="1"/>
</dbReference>
<proteinExistence type="inferred from homology"/>
<name>A0ABT9BN05_9MICO</name>
<sequence length="106" mass="11760">MGALAAVTDESFERDVLRSSGTVVVDFWADWCPPCRLLEPHLEQLAAEHPGLTILKMDADANPERSLEYGALSLPTLKVFVDGRLERTIIGAKPRAALERELEPYL</sequence>
<evidence type="ECO:0000313" key="8">
    <source>
        <dbReference type="EMBL" id="MDO7881797.1"/>
    </source>
</evidence>
<keyword evidence="3" id="KW-0249">Electron transport</keyword>
<accession>A0ABT9BN05</accession>
<dbReference type="InterPro" id="IPR017937">
    <property type="entry name" value="Thioredoxin_CS"/>
</dbReference>
<evidence type="ECO:0000256" key="2">
    <source>
        <dbReference type="ARBA" id="ARBA00022448"/>
    </source>
</evidence>